<gene>
    <name evidence="4" type="ORF">OE104_06460</name>
</gene>
<dbReference type="PRINTS" id="PR01346">
    <property type="entry name" value="HELNAPAPROT"/>
</dbReference>
<organism evidence="4 5">
    <name type="scientific">Fervidibacillus albus</name>
    <dbReference type="NCBI Taxonomy" id="2980026"/>
    <lineage>
        <taxon>Bacteria</taxon>
        <taxon>Bacillati</taxon>
        <taxon>Bacillota</taxon>
        <taxon>Bacilli</taxon>
        <taxon>Bacillales</taxon>
        <taxon>Bacillaceae</taxon>
        <taxon>Fervidibacillus</taxon>
    </lineage>
</organism>
<keyword evidence="5" id="KW-1185">Reference proteome</keyword>
<dbReference type="PROSITE" id="PS00819">
    <property type="entry name" value="DPS_2"/>
    <property type="match status" value="1"/>
</dbReference>
<dbReference type="KEGG" id="faf:OE104_06460"/>
<protein>
    <submittedName>
        <fullName evidence="4">DNA starvation/stationary phase protection protein</fullName>
    </submittedName>
</protein>
<evidence type="ECO:0000313" key="4">
    <source>
        <dbReference type="EMBL" id="WAA10951.1"/>
    </source>
</evidence>
<dbReference type="GO" id="GO:0008199">
    <property type="term" value="F:ferric iron binding"/>
    <property type="evidence" value="ECO:0007669"/>
    <property type="project" value="InterPro"/>
</dbReference>
<dbReference type="InterPro" id="IPR008331">
    <property type="entry name" value="Ferritin_DPS_dom"/>
</dbReference>
<reference evidence="4" key="1">
    <citation type="submission" date="2022-09" db="EMBL/GenBank/DDBJ databases">
        <title>Complete Genomes of Fervidibacillus albus and Fervidibacillus halotolerans isolated from tidal flat sediments.</title>
        <authorList>
            <person name="Kwon K.K."/>
            <person name="Yang S.-H."/>
            <person name="Park M.J."/>
            <person name="Oh H.-M."/>
        </authorList>
    </citation>
    <scope>NUCLEOTIDE SEQUENCE</scope>
    <source>
        <strain evidence="4">MEBiC13591</strain>
    </source>
</reference>
<dbReference type="GO" id="GO:0016722">
    <property type="term" value="F:oxidoreductase activity, acting on metal ions"/>
    <property type="evidence" value="ECO:0007669"/>
    <property type="project" value="InterPro"/>
</dbReference>
<dbReference type="Proteomes" id="UP001164718">
    <property type="component" value="Chromosome"/>
</dbReference>
<dbReference type="AlphaFoldDB" id="A0A9E8RWR1"/>
<dbReference type="PANTHER" id="PTHR42932">
    <property type="entry name" value="GENERAL STRESS PROTEIN 20U"/>
    <property type="match status" value="1"/>
</dbReference>
<evidence type="ECO:0000256" key="2">
    <source>
        <dbReference type="RuleBase" id="RU003875"/>
    </source>
</evidence>
<dbReference type="InterPro" id="IPR002177">
    <property type="entry name" value="DPS_DNA-bd"/>
</dbReference>
<evidence type="ECO:0000256" key="1">
    <source>
        <dbReference type="ARBA" id="ARBA00009497"/>
    </source>
</evidence>
<dbReference type="InterPro" id="IPR012347">
    <property type="entry name" value="Ferritin-like"/>
</dbReference>
<evidence type="ECO:0000259" key="3">
    <source>
        <dbReference type="Pfam" id="PF00210"/>
    </source>
</evidence>
<dbReference type="EMBL" id="CP106878">
    <property type="protein sequence ID" value="WAA10951.1"/>
    <property type="molecule type" value="Genomic_DNA"/>
</dbReference>
<dbReference type="InterPro" id="IPR023188">
    <property type="entry name" value="DPS_DNA-bd_CS"/>
</dbReference>
<sequence>MNYKVNPENLALNPVEAEQAARELNRYLANLQVLFIKLHNLHWNVVGTSFFDIHEKTEMLYDFVGEEIDRIAERIKMIGFYPVGSLSEALRLATISELPSTIDYNGPTAASIIVKDLQTIMRQLRAINEKVGSDYTGGLTDDALRFYEKQHWLLSAYLTKID</sequence>
<dbReference type="Pfam" id="PF00210">
    <property type="entry name" value="Ferritin"/>
    <property type="match status" value="1"/>
</dbReference>
<proteinExistence type="inferred from homology"/>
<dbReference type="SUPFAM" id="SSF47240">
    <property type="entry name" value="Ferritin-like"/>
    <property type="match status" value="1"/>
</dbReference>
<dbReference type="InterPro" id="IPR009078">
    <property type="entry name" value="Ferritin-like_SF"/>
</dbReference>
<accession>A0A9E8RWR1</accession>
<dbReference type="Gene3D" id="1.20.1260.10">
    <property type="match status" value="1"/>
</dbReference>
<comment type="similarity">
    <text evidence="1 2">Belongs to the Dps family.</text>
</comment>
<dbReference type="RefSeq" id="WP_275418764.1">
    <property type="nucleotide sequence ID" value="NZ_CP106878.1"/>
</dbReference>
<dbReference type="CDD" id="cd01043">
    <property type="entry name" value="DPS"/>
    <property type="match status" value="1"/>
</dbReference>
<dbReference type="PANTHER" id="PTHR42932:SF1">
    <property type="entry name" value="GENERAL STRESS PROTEIN 20U"/>
    <property type="match status" value="1"/>
</dbReference>
<name>A0A9E8RWR1_9BACI</name>
<dbReference type="PIRSF" id="PIRSF005900">
    <property type="entry name" value="Dps"/>
    <property type="match status" value="1"/>
</dbReference>
<evidence type="ECO:0000313" key="5">
    <source>
        <dbReference type="Proteomes" id="UP001164718"/>
    </source>
</evidence>
<feature type="domain" description="Ferritin/DPS" evidence="3">
    <location>
        <begin position="23"/>
        <end position="161"/>
    </location>
</feature>